<gene>
    <name evidence="1" type="ORF">AV926_04950</name>
</gene>
<protein>
    <submittedName>
        <fullName evidence="1">Uncharacterized protein</fullName>
    </submittedName>
</protein>
<keyword evidence="2" id="KW-1185">Reference proteome</keyword>
<name>A0A164A2Z3_9FLAO</name>
<reference evidence="1 2" key="1">
    <citation type="submission" date="2016-01" db="EMBL/GenBank/DDBJ databases">
        <title>Whole genome sequencing of Myroides marinus L41.</title>
        <authorList>
            <person name="Hong K.W."/>
        </authorList>
    </citation>
    <scope>NUCLEOTIDE SEQUENCE [LARGE SCALE GENOMIC DNA]</scope>
    <source>
        <strain evidence="1 2">L41</strain>
    </source>
</reference>
<evidence type="ECO:0000313" key="2">
    <source>
        <dbReference type="Proteomes" id="UP000076630"/>
    </source>
</evidence>
<organism evidence="1 2">
    <name type="scientific">Myroides marinus</name>
    <dbReference type="NCBI Taxonomy" id="703342"/>
    <lineage>
        <taxon>Bacteria</taxon>
        <taxon>Pseudomonadati</taxon>
        <taxon>Bacteroidota</taxon>
        <taxon>Flavobacteriia</taxon>
        <taxon>Flavobacteriales</taxon>
        <taxon>Flavobacteriaceae</taxon>
        <taxon>Myroides</taxon>
    </lineage>
</organism>
<sequence>MKVKMQEVRTVLEGTLTSGGSLTLEYAQQDNKNPEHISINAQKDETFISGGMYVPNESFNLSINGYTADVGGMVDEIYKQCKAVLVVEPEVKVGK</sequence>
<evidence type="ECO:0000313" key="1">
    <source>
        <dbReference type="EMBL" id="KZE82900.1"/>
    </source>
</evidence>
<dbReference type="RefSeq" id="WP_038986936.1">
    <property type="nucleotide sequence ID" value="NZ_JWJO01000037.1"/>
</dbReference>
<dbReference type="Proteomes" id="UP000076630">
    <property type="component" value="Unassembled WGS sequence"/>
</dbReference>
<dbReference type="EMBL" id="LQNU01000041">
    <property type="protein sequence ID" value="KZE82900.1"/>
    <property type="molecule type" value="Genomic_DNA"/>
</dbReference>
<accession>A0A164A2Z3</accession>
<comment type="caution">
    <text evidence="1">The sequence shown here is derived from an EMBL/GenBank/DDBJ whole genome shotgun (WGS) entry which is preliminary data.</text>
</comment>
<dbReference type="AlphaFoldDB" id="A0A164A2Z3"/>
<proteinExistence type="predicted"/>